<keyword evidence="2" id="KW-1185">Reference proteome</keyword>
<dbReference type="STRING" id="1123357.SAMN02745244_00112"/>
<evidence type="ECO:0000313" key="1">
    <source>
        <dbReference type="EMBL" id="SHI31767.1"/>
    </source>
</evidence>
<dbReference type="AlphaFoldDB" id="A0A1M6A5Q5"/>
<dbReference type="EMBL" id="FQZG01000003">
    <property type="protein sequence ID" value="SHI31767.1"/>
    <property type="molecule type" value="Genomic_DNA"/>
</dbReference>
<proteinExistence type="predicted"/>
<reference evidence="1 2" key="1">
    <citation type="submission" date="2016-11" db="EMBL/GenBank/DDBJ databases">
        <authorList>
            <person name="Jaros S."/>
            <person name="Januszkiewicz K."/>
            <person name="Wedrychowicz H."/>
        </authorList>
    </citation>
    <scope>NUCLEOTIDE SEQUENCE [LARGE SCALE GENOMIC DNA]</scope>
    <source>
        <strain evidence="1 2">DSM 12906</strain>
    </source>
</reference>
<organism evidence="1 2">
    <name type="scientific">Tessaracoccus bendigoensis DSM 12906</name>
    <dbReference type="NCBI Taxonomy" id="1123357"/>
    <lineage>
        <taxon>Bacteria</taxon>
        <taxon>Bacillati</taxon>
        <taxon>Actinomycetota</taxon>
        <taxon>Actinomycetes</taxon>
        <taxon>Propionibacteriales</taxon>
        <taxon>Propionibacteriaceae</taxon>
        <taxon>Tessaracoccus</taxon>
    </lineage>
</organism>
<name>A0A1M6A5Q5_9ACTN</name>
<protein>
    <submittedName>
        <fullName evidence="1">Uncharacterized protein</fullName>
    </submittedName>
</protein>
<dbReference type="Proteomes" id="UP000184512">
    <property type="component" value="Unassembled WGS sequence"/>
</dbReference>
<gene>
    <name evidence="1" type="ORF">SAMN02745244_00112</name>
</gene>
<evidence type="ECO:0000313" key="2">
    <source>
        <dbReference type="Proteomes" id="UP000184512"/>
    </source>
</evidence>
<sequence length="39" mass="4161">MVSFDTYALLPESLLEIYAAAAGTPASMPTLLNNIVKFS</sequence>
<accession>A0A1M6A5Q5</accession>